<dbReference type="AlphaFoldDB" id="A0A1I0FIZ6"/>
<keyword evidence="3" id="KW-1185">Reference proteome</keyword>
<sequence>MSLKRLKPQNKHGYYMYNFILITNILRILDEKGMTKSELAKKAGVSIAFFTDLTNDKANPSLRIIEAIAEALETPLPMLLDSSDMELADLEVLAKRKPGKLPKGFVWKGGVLSEYEAYQVDQWDKKNRAFLTKEAKKAKTKSKQ</sequence>
<gene>
    <name evidence="2" type="ORF">SAMN05216326_13920</name>
</gene>
<dbReference type="NCBIfam" id="NF010465">
    <property type="entry name" value="PRK13890.1"/>
    <property type="match status" value="1"/>
</dbReference>
<proteinExistence type="predicted"/>
<feature type="domain" description="HTH cro/C1-type" evidence="1">
    <location>
        <begin position="25"/>
        <end position="79"/>
    </location>
</feature>
<dbReference type="Gene3D" id="1.10.260.40">
    <property type="entry name" value="lambda repressor-like DNA-binding domains"/>
    <property type="match status" value="1"/>
</dbReference>
<dbReference type="InterPro" id="IPR010982">
    <property type="entry name" value="Lambda_DNA-bd_dom_sf"/>
</dbReference>
<evidence type="ECO:0000313" key="3">
    <source>
        <dbReference type="Proteomes" id="UP000199345"/>
    </source>
</evidence>
<dbReference type="EMBL" id="FOIA01000039">
    <property type="protein sequence ID" value="SET58314.1"/>
    <property type="molecule type" value="Genomic_DNA"/>
</dbReference>
<protein>
    <submittedName>
        <fullName evidence="2">Helix-turn-helix</fullName>
    </submittedName>
</protein>
<dbReference type="CDD" id="cd00093">
    <property type="entry name" value="HTH_XRE"/>
    <property type="match status" value="1"/>
</dbReference>
<dbReference type="PROSITE" id="PS50943">
    <property type="entry name" value="HTH_CROC1"/>
    <property type="match status" value="1"/>
</dbReference>
<dbReference type="SMART" id="SM00530">
    <property type="entry name" value="HTH_XRE"/>
    <property type="match status" value="1"/>
</dbReference>
<evidence type="ECO:0000259" key="1">
    <source>
        <dbReference type="PROSITE" id="PS50943"/>
    </source>
</evidence>
<name>A0A1I0FIZ6_9PROT</name>
<dbReference type="Proteomes" id="UP000199345">
    <property type="component" value="Unassembled WGS sequence"/>
</dbReference>
<evidence type="ECO:0000313" key="2">
    <source>
        <dbReference type="EMBL" id="SET58314.1"/>
    </source>
</evidence>
<organism evidence="2 3">
    <name type="scientific">Nitrosomonas marina</name>
    <dbReference type="NCBI Taxonomy" id="917"/>
    <lineage>
        <taxon>Bacteria</taxon>
        <taxon>Pseudomonadati</taxon>
        <taxon>Pseudomonadota</taxon>
        <taxon>Betaproteobacteria</taxon>
        <taxon>Nitrosomonadales</taxon>
        <taxon>Nitrosomonadaceae</taxon>
        <taxon>Nitrosomonas</taxon>
    </lineage>
</organism>
<reference evidence="3" key="1">
    <citation type="submission" date="2016-10" db="EMBL/GenBank/DDBJ databases">
        <authorList>
            <person name="Varghese N."/>
            <person name="Submissions S."/>
        </authorList>
    </citation>
    <scope>NUCLEOTIDE SEQUENCE [LARGE SCALE GENOMIC DNA]</scope>
    <source>
        <strain evidence="3">Nm71</strain>
    </source>
</reference>
<accession>A0A1I0FIZ6</accession>
<dbReference type="SUPFAM" id="SSF47413">
    <property type="entry name" value="lambda repressor-like DNA-binding domains"/>
    <property type="match status" value="1"/>
</dbReference>
<dbReference type="Pfam" id="PF13443">
    <property type="entry name" value="HTH_26"/>
    <property type="match status" value="1"/>
</dbReference>
<dbReference type="GO" id="GO:0003677">
    <property type="term" value="F:DNA binding"/>
    <property type="evidence" value="ECO:0007669"/>
    <property type="project" value="InterPro"/>
</dbReference>
<dbReference type="InterPro" id="IPR001387">
    <property type="entry name" value="Cro/C1-type_HTH"/>
</dbReference>